<accession>A0A1H7N7Q3</accession>
<protein>
    <submittedName>
        <fullName evidence="2">Uncharacterized protein</fullName>
    </submittedName>
</protein>
<dbReference type="Proteomes" id="UP000183894">
    <property type="component" value="Unassembled WGS sequence"/>
</dbReference>
<keyword evidence="1" id="KW-0812">Transmembrane</keyword>
<reference evidence="2 3" key="1">
    <citation type="submission" date="2016-10" db="EMBL/GenBank/DDBJ databases">
        <authorList>
            <person name="de Groot N.N."/>
        </authorList>
    </citation>
    <scope>NUCLEOTIDE SEQUENCE [LARGE SCALE GENOMIC DNA]</scope>
    <source>
        <strain evidence="2 3">CDM_5</strain>
    </source>
</reference>
<evidence type="ECO:0000313" key="2">
    <source>
        <dbReference type="EMBL" id="SEL19321.1"/>
    </source>
</evidence>
<gene>
    <name evidence="2" type="ORF">SAMN04488691_103211</name>
</gene>
<name>A0A1H7N7Q3_HALLR</name>
<evidence type="ECO:0000313" key="3">
    <source>
        <dbReference type="Proteomes" id="UP000183894"/>
    </source>
</evidence>
<dbReference type="RefSeq" id="WP_074793243.1">
    <property type="nucleotide sequence ID" value="NZ_FOAD01000003.1"/>
</dbReference>
<evidence type="ECO:0000256" key="1">
    <source>
        <dbReference type="SAM" id="Phobius"/>
    </source>
</evidence>
<dbReference type="AlphaFoldDB" id="A0A1H7N7Q3"/>
<feature type="transmembrane region" description="Helical" evidence="1">
    <location>
        <begin position="46"/>
        <end position="68"/>
    </location>
</feature>
<sequence>MAGLFRNAGSLVKVVSLLGYLTLIWLVVTATEYSLNYAFVTGDDGVIYRTLIIGAVILGVPPLIAYYWSKRR</sequence>
<keyword evidence="1" id="KW-1133">Transmembrane helix</keyword>
<dbReference type="EMBL" id="FOAD01000003">
    <property type="protein sequence ID" value="SEL19321.1"/>
    <property type="molecule type" value="Genomic_DNA"/>
</dbReference>
<proteinExistence type="predicted"/>
<organism evidence="2 3">
    <name type="scientific">Haloferax larsenii</name>
    <dbReference type="NCBI Taxonomy" id="302484"/>
    <lineage>
        <taxon>Archaea</taxon>
        <taxon>Methanobacteriati</taxon>
        <taxon>Methanobacteriota</taxon>
        <taxon>Stenosarchaea group</taxon>
        <taxon>Halobacteria</taxon>
        <taxon>Halobacteriales</taxon>
        <taxon>Haloferacaceae</taxon>
        <taxon>Haloferax</taxon>
    </lineage>
</organism>
<keyword evidence="1" id="KW-0472">Membrane</keyword>